<comment type="caution">
    <text evidence="1">The sequence shown here is derived from an EMBL/GenBank/DDBJ whole genome shotgun (WGS) entry which is preliminary data.</text>
</comment>
<proteinExistence type="predicted"/>
<reference evidence="1 2" key="1">
    <citation type="submission" date="2018-06" db="EMBL/GenBank/DDBJ databases">
        <title>Carbapenemase-producing Enterobacteriaceae present in wastewater treatment plant effluent and nearby surface waters in the US.</title>
        <authorList>
            <person name="Mathys D.A."/>
            <person name="Mollenkopf D.F."/>
            <person name="Feicht S.M."/>
            <person name="Adams R.J."/>
            <person name="Albers A.L."/>
            <person name="Stuever D.M."/>
            <person name="Daniels J.B."/>
            <person name="Wittum T.E."/>
        </authorList>
    </citation>
    <scope>NUCLEOTIDE SEQUENCE [LARGE SCALE GENOMIC DNA]</scope>
    <source>
        <strain evidence="1 2">GEO_47_Down_B</strain>
    </source>
</reference>
<gene>
    <name evidence="1" type="ORF">DN603_25720</name>
</gene>
<protein>
    <submittedName>
        <fullName evidence="1">Uncharacterized protein</fullName>
    </submittedName>
</protein>
<evidence type="ECO:0000313" key="1">
    <source>
        <dbReference type="EMBL" id="RWT16848.1"/>
    </source>
</evidence>
<sequence length="145" mass="16949">MAFKGTLSGYFRDGENDTEFCTDWKFLTKEEKTEIINFIKEIAEKEFITGKNKESWVDDNHQDIPGADGYRDENYWHYHCGPDWAGGRLKSMTKCLFFNPGGMASQQCIHYYPLENEENEIVIIGYSRNHIPFLLPDDPNNKFFS</sequence>
<dbReference type="EMBL" id="QKOX01000038">
    <property type="protein sequence ID" value="RWT16848.1"/>
    <property type="molecule type" value="Genomic_DNA"/>
</dbReference>
<organism evidence="1 2">
    <name type="scientific">Raoultella planticola</name>
    <name type="common">Klebsiella planticola</name>
    <dbReference type="NCBI Taxonomy" id="575"/>
    <lineage>
        <taxon>Bacteria</taxon>
        <taxon>Pseudomonadati</taxon>
        <taxon>Pseudomonadota</taxon>
        <taxon>Gammaproteobacteria</taxon>
        <taxon>Enterobacterales</taxon>
        <taxon>Enterobacteriaceae</taxon>
        <taxon>Klebsiella/Raoultella group</taxon>
        <taxon>Raoultella</taxon>
    </lineage>
</organism>
<name>A0A443VFY1_RAOPL</name>
<evidence type="ECO:0000313" key="2">
    <source>
        <dbReference type="Proteomes" id="UP000288843"/>
    </source>
</evidence>
<dbReference type="Proteomes" id="UP000288843">
    <property type="component" value="Unassembled WGS sequence"/>
</dbReference>
<dbReference type="RefSeq" id="WP_086627755.1">
    <property type="nucleotide sequence ID" value="NZ_JAUBKS010000027.1"/>
</dbReference>
<dbReference type="AlphaFoldDB" id="A0A443VFY1"/>
<accession>A0A443VFY1</accession>